<organism evidence="1 2">
    <name type="scientific">Dyella koreensis</name>
    <dbReference type="NCBI Taxonomy" id="311235"/>
    <lineage>
        <taxon>Bacteria</taxon>
        <taxon>Pseudomonadati</taxon>
        <taxon>Pseudomonadota</taxon>
        <taxon>Gammaproteobacteria</taxon>
        <taxon>Lysobacterales</taxon>
        <taxon>Rhodanobacteraceae</taxon>
        <taxon>Dyella</taxon>
    </lineage>
</organism>
<dbReference type="Pfam" id="PF11747">
    <property type="entry name" value="RebB"/>
    <property type="match status" value="1"/>
</dbReference>
<keyword evidence="2" id="KW-1185">Reference proteome</keyword>
<accession>A0ABW8K3F8</accession>
<dbReference type="Proteomes" id="UP001620408">
    <property type="component" value="Unassembled WGS sequence"/>
</dbReference>
<proteinExistence type="predicted"/>
<evidence type="ECO:0000313" key="1">
    <source>
        <dbReference type="EMBL" id="MFK2917427.1"/>
    </source>
</evidence>
<dbReference type="RefSeq" id="WP_379985126.1">
    <property type="nucleotide sequence ID" value="NZ_JADIKD010000009.1"/>
</dbReference>
<sequence>MSTSTQVNPQVTDAVVQTNPSTPGGAPTISLNQIYMATAQALMNAAHNAVNSQQQSFVLMQAATTQAVMQLLSIDGAGKAAPLDASNASGVTAAQVATASPDASAHIERVSELPNKLGLDNAGPWSHAVREIMNTLASALRELQSAAQETDMAMVKQAAIAAVLTRMIKAPDQREPYQKILELIEGL</sequence>
<dbReference type="EMBL" id="JADIKD010000009">
    <property type="protein sequence ID" value="MFK2917427.1"/>
    <property type="molecule type" value="Genomic_DNA"/>
</dbReference>
<reference evidence="1 2" key="1">
    <citation type="submission" date="2020-10" db="EMBL/GenBank/DDBJ databases">
        <title>Phylogeny of dyella-like bacteria.</title>
        <authorList>
            <person name="Fu J."/>
        </authorList>
    </citation>
    <scope>NUCLEOTIDE SEQUENCE [LARGE SCALE GENOMIC DNA]</scope>
    <source>
        <strain evidence="1 2">BB4</strain>
    </source>
</reference>
<protein>
    <submittedName>
        <fullName evidence="1">RebB family R body protein</fullName>
    </submittedName>
</protein>
<comment type="caution">
    <text evidence="1">The sequence shown here is derived from an EMBL/GenBank/DDBJ whole genome shotgun (WGS) entry which is preliminary data.</text>
</comment>
<name>A0ABW8K3F8_9GAMM</name>
<gene>
    <name evidence="1" type="ORF">ISS97_09135</name>
</gene>
<dbReference type="InterPro" id="IPR021070">
    <property type="entry name" value="Killing_trait_RebB"/>
</dbReference>
<evidence type="ECO:0000313" key="2">
    <source>
        <dbReference type="Proteomes" id="UP001620408"/>
    </source>
</evidence>